<accession>X1J4Z0</accession>
<feature type="non-terminal residue" evidence="2">
    <location>
        <position position="59"/>
    </location>
</feature>
<sequence>MATQPEKIGAPAAEPEAEIEGEGFHIDPTWLKESLGKINWNENTAKTWLVKYKVSPQGT</sequence>
<name>X1J4Z0_9ZZZZ</name>
<evidence type="ECO:0000313" key="2">
    <source>
        <dbReference type="EMBL" id="GAH89032.1"/>
    </source>
</evidence>
<dbReference type="AlphaFoldDB" id="X1J4Z0"/>
<dbReference type="EMBL" id="BARU01038926">
    <property type="protein sequence ID" value="GAH89032.1"/>
    <property type="molecule type" value="Genomic_DNA"/>
</dbReference>
<reference evidence="2" key="1">
    <citation type="journal article" date="2014" name="Front. Microbiol.">
        <title>High frequency of phylogenetically diverse reductive dehalogenase-homologous genes in deep subseafloor sedimentary metagenomes.</title>
        <authorList>
            <person name="Kawai M."/>
            <person name="Futagami T."/>
            <person name="Toyoda A."/>
            <person name="Takaki Y."/>
            <person name="Nishi S."/>
            <person name="Hori S."/>
            <person name="Arai W."/>
            <person name="Tsubouchi T."/>
            <person name="Morono Y."/>
            <person name="Uchiyama I."/>
            <person name="Ito T."/>
            <person name="Fujiyama A."/>
            <person name="Inagaki F."/>
            <person name="Takami H."/>
        </authorList>
    </citation>
    <scope>NUCLEOTIDE SEQUENCE</scope>
    <source>
        <strain evidence="2">Expedition CK06-06</strain>
    </source>
</reference>
<evidence type="ECO:0000256" key="1">
    <source>
        <dbReference type="SAM" id="MobiDB-lite"/>
    </source>
</evidence>
<proteinExistence type="predicted"/>
<protein>
    <submittedName>
        <fullName evidence="2">Uncharacterized protein</fullName>
    </submittedName>
</protein>
<feature type="compositionally biased region" description="Low complexity" evidence="1">
    <location>
        <begin position="1"/>
        <end position="14"/>
    </location>
</feature>
<gene>
    <name evidence="2" type="ORF">S03H2_60413</name>
</gene>
<organism evidence="2">
    <name type="scientific">marine sediment metagenome</name>
    <dbReference type="NCBI Taxonomy" id="412755"/>
    <lineage>
        <taxon>unclassified sequences</taxon>
        <taxon>metagenomes</taxon>
        <taxon>ecological metagenomes</taxon>
    </lineage>
</organism>
<comment type="caution">
    <text evidence="2">The sequence shown here is derived from an EMBL/GenBank/DDBJ whole genome shotgun (WGS) entry which is preliminary data.</text>
</comment>
<feature type="region of interest" description="Disordered" evidence="1">
    <location>
        <begin position="1"/>
        <end position="24"/>
    </location>
</feature>